<dbReference type="RefSeq" id="WP_387342195.1">
    <property type="nucleotide sequence ID" value="NZ_JBIAXI010000007.1"/>
</dbReference>
<gene>
    <name evidence="1" type="ORF">ACFY05_13120</name>
</gene>
<organism evidence="1 2">
    <name type="scientific">Microtetraspora fusca</name>
    <dbReference type="NCBI Taxonomy" id="1997"/>
    <lineage>
        <taxon>Bacteria</taxon>
        <taxon>Bacillati</taxon>
        <taxon>Actinomycetota</taxon>
        <taxon>Actinomycetes</taxon>
        <taxon>Streptosporangiales</taxon>
        <taxon>Streptosporangiaceae</taxon>
        <taxon>Microtetraspora</taxon>
    </lineage>
</organism>
<proteinExistence type="predicted"/>
<keyword evidence="2" id="KW-1185">Reference proteome</keyword>
<accession>A0ABW6V5B1</accession>
<comment type="caution">
    <text evidence="1">The sequence shown here is derived from an EMBL/GenBank/DDBJ whole genome shotgun (WGS) entry which is preliminary data.</text>
</comment>
<name>A0ABW6V5B1_MICFU</name>
<sequence length="307" mass="33362">MPSVQHEAIVRLFHERPQLAAELLAESLHVPLPRYDHAAVETGDLTTVTPAELRADSVVVLTRERPDALPMPVLAIVVEVQRSPDPDKRWSWPMYLVSLRTRMKCPSVLLVICPDLKVAHWSRQPIGLGHPGLVLSPLVAGPTDVPVIVNPLEAADDPELAVLSVITHATAPEGPDILNALLTAVHKLDPERGALYADMVRAALPDKIWEHLENLMQTEPREFLSDWARDNVARGKAEGLAEGKAEGLAEGKAEGRVTSIFAVLSARGLDVPDDVRTAIGECSDLEQLDAWVQAAATAQSARDLLNI</sequence>
<evidence type="ECO:0008006" key="3">
    <source>
        <dbReference type="Google" id="ProtNLM"/>
    </source>
</evidence>
<dbReference type="EMBL" id="JBIAXI010000007">
    <property type="protein sequence ID" value="MFF4773792.1"/>
    <property type="molecule type" value="Genomic_DNA"/>
</dbReference>
<dbReference type="Proteomes" id="UP001602119">
    <property type="component" value="Unassembled WGS sequence"/>
</dbReference>
<dbReference type="PANTHER" id="PTHR34613">
    <property type="entry name" value="SLL0800 PROTEIN"/>
    <property type="match status" value="1"/>
</dbReference>
<reference evidence="1 2" key="1">
    <citation type="submission" date="2024-10" db="EMBL/GenBank/DDBJ databases">
        <title>The Natural Products Discovery Center: Release of the First 8490 Sequenced Strains for Exploring Actinobacteria Biosynthetic Diversity.</title>
        <authorList>
            <person name="Kalkreuter E."/>
            <person name="Kautsar S.A."/>
            <person name="Yang D."/>
            <person name="Bader C.D."/>
            <person name="Teijaro C.N."/>
            <person name="Fluegel L."/>
            <person name="Davis C.M."/>
            <person name="Simpson J.R."/>
            <person name="Lauterbach L."/>
            <person name="Steele A.D."/>
            <person name="Gui C."/>
            <person name="Meng S."/>
            <person name="Li G."/>
            <person name="Viehrig K."/>
            <person name="Ye F."/>
            <person name="Su P."/>
            <person name="Kiefer A.F."/>
            <person name="Nichols A."/>
            <person name="Cepeda A.J."/>
            <person name="Yan W."/>
            <person name="Fan B."/>
            <person name="Jiang Y."/>
            <person name="Adhikari A."/>
            <person name="Zheng C.-J."/>
            <person name="Schuster L."/>
            <person name="Cowan T.M."/>
            <person name="Smanski M.J."/>
            <person name="Chevrette M.G."/>
            <person name="De Carvalho L.P.S."/>
            <person name="Shen B."/>
        </authorList>
    </citation>
    <scope>NUCLEOTIDE SEQUENCE [LARGE SCALE GENOMIC DNA]</scope>
    <source>
        <strain evidence="1 2">NPDC001281</strain>
    </source>
</reference>
<evidence type="ECO:0000313" key="1">
    <source>
        <dbReference type="EMBL" id="MFF4773792.1"/>
    </source>
</evidence>
<evidence type="ECO:0000313" key="2">
    <source>
        <dbReference type="Proteomes" id="UP001602119"/>
    </source>
</evidence>
<dbReference type="PANTHER" id="PTHR34613:SF1">
    <property type="entry name" value="SLL6017 PROTEIN"/>
    <property type="match status" value="1"/>
</dbReference>
<protein>
    <recommendedName>
        <fullName evidence="3">Rpn family recombination-promoting nuclease/putative transposase</fullName>
    </recommendedName>
</protein>